<dbReference type="Proteomes" id="UP001211513">
    <property type="component" value="Chromosome"/>
</dbReference>
<proteinExistence type="predicted"/>
<evidence type="ECO:0000313" key="3">
    <source>
        <dbReference type="Proteomes" id="UP001211513"/>
    </source>
</evidence>
<gene>
    <name evidence="2" type="ORF">OK117_04240</name>
</gene>
<dbReference type="EMBL" id="CP109886">
    <property type="protein sequence ID" value="WCF29083.1"/>
    <property type="molecule type" value="Genomic_DNA"/>
</dbReference>
<protein>
    <submittedName>
        <fullName evidence="2">XRE family transcriptional regulator</fullName>
    </submittedName>
</protein>
<reference evidence="2" key="1">
    <citation type="journal article" date="2022" name="Phytopathology">
        <title>Complete circularized genome resources of seven strains of Xylella fastidiosa subsp. fastidiosa using hybrid assembly reveals unknown plasmids.</title>
        <authorList>
            <person name="Velasco-Amo M.D.P."/>
            <person name="Arias-Giraldo L.F.F."/>
            <person name="Ecija M.R."/>
            <person name="De La Fuente L."/>
            <person name="Marco-Noales E."/>
            <person name="Moralejo E."/>
            <person name="Navas-Cort J.A."/>
            <person name="Landa B.B."/>
        </authorList>
    </citation>
    <scope>NUCLEOTIDE SEQUENCE</scope>
    <source>
        <strain evidence="2">CFBP8073</strain>
    </source>
</reference>
<evidence type="ECO:0000313" key="2">
    <source>
        <dbReference type="EMBL" id="WCF29083.1"/>
    </source>
</evidence>
<dbReference type="Gene3D" id="1.10.260.40">
    <property type="entry name" value="lambda repressor-like DNA-binding domains"/>
    <property type="match status" value="1"/>
</dbReference>
<dbReference type="InterPro" id="IPR001387">
    <property type="entry name" value="Cro/C1-type_HTH"/>
</dbReference>
<accession>A0AAJ5R3A6</accession>
<evidence type="ECO:0000259" key="1">
    <source>
        <dbReference type="PROSITE" id="PS50943"/>
    </source>
</evidence>
<name>A0AAJ5R3A6_XYLFS</name>
<organism evidence="2 3">
    <name type="scientific">Xylella fastidiosa subsp. fastidiosa</name>
    <dbReference type="NCBI Taxonomy" id="644356"/>
    <lineage>
        <taxon>Bacteria</taxon>
        <taxon>Pseudomonadati</taxon>
        <taxon>Pseudomonadota</taxon>
        <taxon>Gammaproteobacteria</taxon>
        <taxon>Lysobacterales</taxon>
        <taxon>Lysobacteraceae</taxon>
        <taxon>Xylella</taxon>
    </lineage>
</organism>
<sequence>MPTKNRDSYVIEVGRRLGDARKAVYPPISQLQAAKAVSKVLGKRVSKAAISNYEQGIRLPQNLMVRALCSIYKTVSPAFVLGVEETLTTQEAELLKKIRLLGLGLDGVLETQQEANLLKGFRALDARAKRMLLALRLLNRRPPNSTDSS</sequence>
<dbReference type="InterPro" id="IPR010982">
    <property type="entry name" value="Lambda_DNA-bd_dom_sf"/>
</dbReference>
<feature type="domain" description="HTH cro/C1-type" evidence="1">
    <location>
        <begin position="45"/>
        <end position="80"/>
    </location>
</feature>
<reference evidence="2" key="2">
    <citation type="submission" date="2022-10" db="EMBL/GenBank/DDBJ databases">
        <authorList>
            <person name="Landa B."/>
            <person name="Arias-Giraldo L.F."/>
            <person name="Roman-Ecija M."/>
            <person name="Velasco-Amo M.P."/>
            <person name="De La Fuente L."/>
            <person name="Marco-Noales E."/>
            <person name="Moralejo E."/>
        </authorList>
    </citation>
    <scope>NUCLEOTIDE SEQUENCE</scope>
    <source>
        <strain evidence="2">CFBP8073</strain>
    </source>
</reference>
<dbReference type="RefSeq" id="WP_272142989.1">
    <property type="nucleotide sequence ID" value="NZ_CP109886.1"/>
</dbReference>
<dbReference type="GO" id="GO:0003677">
    <property type="term" value="F:DNA binding"/>
    <property type="evidence" value="ECO:0007669"/>
    <property type="project" value="InterPro"/>
</dbReference>
<dbReference type="AlphaFoldDB" id="A0AAJ5R3A6"/>
<dbReference type="PROSITE" id="PS50943">
    <property type="entry name" value="HTH_CROC1"/>
    <property type="match status" value="1"/>
</dbReference>